<sequence>MKKFIYLFALSAAVVFTSCSSDDDAGAPANTGSITFEGKQVTITSAVIEDFGADSTHHNSDFTLSGSDGTVTTEVYLELFSPTDGTGFKPGTFNFVSGATQPEAGTYYFSAAEVTVGSENTRFATGGQVVVAGSGNTYNVTANLTFENDVTLTLNYSGAFAAFPGL</sequence>
<dbReference type="RefSeq" id="WP_201918127.1">
    <property type="nucleotide sequence ID" value="NZ_BAABAX010000023.1"/>
</dbReference>
<feature type="chain" id="PRO_5037450739" evidence="1">
    <location>
        <begin position="22"/>
        <end position="166"/>
    </location>
</feature>
<protein>
    <submittedName>
        <fullName evidence="2">Uncharacterized protein</fullName>
    </submittedName>
</protein>
<keyword evidence="1" id="KW-0732">Signal</keyword>
<dbReference type="PROSITE" id="PS51257">
    <property type="entry name" value="PROKAR_LIPOPROTEIN"/>
    <property type="match status" value="1"/>
</dbReference>
<evidence type="ECO:0000313" key="3">
    <source>
        <dbReference type="Proteomes" id="UP000651057"/>
    </source>
</evidence>
<organism evidence="2 3">
    <name type="scientific">Aquimarina mytili</name>
    <dbReference type="NCBI Taxonomy" id="874423"/>
    <lineage>
        <taxon>Bacteria</taxon>
        <taxon>Pseudomonadati</taxon>
        <taxon>Bacteroidota</taxon>
        <taxon>Flavobacteriia</taxon>
        <taxon>Flavobacteriales</taxon>
        <taxon>Flavobacteriaceae</taxon>
        <taxon>Aquimarina</taxon>
    </lineage>
</organism>
<comment type="caution">
    <text evidence="2">The sequence shown here is derived from an EMBL/GenBank/DDBJ whole genome shotgun (WGS) entry which is preliminary data.</text>
</comment>
<dbReference type="AlphaFoldDB" id="A0A936ZWL2"/>
<evidence type="ECO:0000256" key="1">
    <source>
        <dbReference type="SAM" id="SignalP"/>
    </source>
</evidence>
<keyword evidence="3" id="KW-1185">Reference proteome</keyword>
<dbReference type="Proteomes" id="UP000651057">
    <property type="component" value="Unassembled WGS sequence"/>
</dbReference>
<reference evidence="2" key="1">
    <citation type="submission" date="2021-01" db="EMBL/GenBank/DDBJ databases">
        <authorList>
            <person name="Zhong Y.L."/>
        </authorList>
    </citation>
    <scope>NUCLEOTIDE SEQUENCE</scope>
    <source>
        <strain evidence="2">KCTC 23302</strain>
    </source>
</reference>
<dbReference type="EMBL" id="JAERQJ010000002">
    <property type="protein sequence ID" value="MBL0683288.1"/>
    <property type="molecule type" value="Genomic_DNA"/>
</dbReference>
<proteinExistence type="predicted"/>
<accession>A0A936ZWL2</accession>
<feature type="signal peptide" evidence="1">
    <location>
        <begin position="1"/>
        <end position="21"/>
    </location>
</feature>
<name>A0A936ZWL2_9FLAO</name>
<gene>
    <name evidence="2" type="ORF">JJQ60_07155</name>
</gene>
<evidence type="ECO:0000313" key="2">
    <source>
        <dbReference type="EMBL" id="MBL0683288.1"/>
    </source>
</evidence>